<gene>
    <name evidence="2" type="ORF">ACFQ1X_15155</name>
</gene>
<dbReference type="SUPFAM" id="SSF141371">
    <property type="entry name" value="PilZ domain-like"/>
    <property type="match status" value="1"/>
</dbReference>
<dbReference type="Gene3D" id="2.40.10.220">
    <property type="entry name" value="predicted glycosyltransferase like domains"/>
    <property type="match status" value="1"/>
</dbReference>
<feature type="domain" description="PilZ" evidence="1">
    <location>
        <begin position="4"/>
        <end position="94"/>
    </location>
</feature>
<dbReference type="Pfam" id="PF07238">
    <property type="entry name" value="PilZ"/>
    <property type="match status" value="1"/>
</dbReference>
<dbReference type="RefSeq" id="WP_144839560.1">
    <property type="nucleotide sequence ID" value="NZ_JBHTKI010000023.1"/>
</dbReference>
<sequence length="116" mass="13526">MSENRREFFRVIFHESVNGKITRLGEAPMYIEVDNISVNGMRFTSPVNIPMGEKVECSFEIMEEGFLIEGTIVRKSTRNDRVEYGVGFTIDQETSSVLFKHLNYYQIRQRKGTYTD</sequence>
<evidence type="ECO:0000313" key="2">
    <source>
        <dbReference type="EMBL" id="MFD1032776.1"/>
    </source>
</evidence>
<proteinExistence type="predicted"/>
<protein>
    <submittedName>
        <fullName evidence="2">PilZ domain-containing protein</fullName>
    </submittedName>
</protein>
<dbReference type="Proteomes" id="UP001597109">
    <property type="component" value="Unassembled WGS sequence"/>
</dbReference>
<comment type="caution">
    <text evidence="2">The sequence shown here is derived from an EMBL/GenBank/DDBJ whole genome shotgun (WGS) entry which is preliminary data.</text>
</comment>
<evidence type="ECO:0000313" key="3">
    <source>
        <dbReference type="Proteomes" id="UP001597109"/>
    </source>
</evidence>
<accession>A0ABW3LH92</accession>
<reference evidence="3" key="1">
    <citation type="journal article" date="2019" name="Int. J. Syst. Evol. Microbiol.">
        <title>The Global Catalogue of Microorganisms (GCM) 10K type strain sequencing project: providing services to taxonomists for standard genome sequencing and annotation.</title>
        <authorList>
            <consortium name="The Broad Institute Genomics Platform"/>
            <consortium name="The Broad Institute Genome Sequencing Center for Infectious Disease"/>
            <person name="Wu L."/>
            <person name="Ma J."/>
        </authorList>
    </citation>
    <scope>NUCLEOTIDE SEQUENCE [LARGE SCALE GENOMIC DNA]</scope>
    <source>
        <strain evidence="3">CCUG 56756</strain>
    </source>
</reference>
<dbReference type="InterPro" id="IPR009875">
    <property type="entry name" value="PilZ_domain"/>
</dbReference>
<name>A0ABW3LH92_9BACL</name>
<evidence type="ECO:0000259" key="1">
    <source>
        <dbReference type="Pfam" id="PF07238"/>
    </source>
</evidence>
<dbReference type="EMBL" id="JBHTKI010000023">
    <property type="protein sequence ID" value="MFD1032776.1"/>
    <property type="molecule type" value="Genomic_DNA"/>
</dbReference>
<organism evidence="2 3">
    <name type="scientific">Metaplanococcus flavidus</name>
    <dbReference type="NCBI Taxonomy" id="569883"/>
    <lineage>
        <taxon>Bacteria</taxon>
        <taxon>Bacillati</taxon>
        <taxon>Bacillota</taxon>
        <taxon>Bacilli</taxon>
        <taxon>Bacillales</taxon>
        <taxon>Caryophanaceae</taxon>
        <taxon>Metaplanococcus</taxon>
    </lineage>
</organism>
<keyword evidence="3" id="KW-1185">Reference proteome</keyword>